<evidence type="ECO:0000256" key="3">
    <source>
        <dbReference type="ARBA" id="ARBA00037224"/>
    </source>
</evidence>
<organism evidence="5 6">
    <name type="scientific">Oreochromis niloticus</name>
    <name type="common">Nile tilapia</name>
    <name type="synonym">Tilapia nilotica</name>
    <dbReference type="NCBI Taxonomy" id="8128"/>
    <lineage>
        <taxon>Eukaryota</taxon>
        <taxon>Metazoa</taxon>
        <taxon>Chordata</taxon>
        <taxon>Craniata</taxon>
        <taxon>Vertebrata</taxon>
        <taxon>Euteleostomi</taxon>
        <taxon>Actinopterygii</taxon>
        <taxon>Neopterygii</taxon>
        <taxon>Teleostei</taxon>
        <taxon>Neoteleostei</taxon>
        <taxon>Acanthomorphata</taxon>
        <taxon>Ovalentaria</taxon>
        <taxon>Cichlomorphae</taxon>
        <taxon>Cichliformes</taxon>
        <taxon>Cichlidae</taxon>
        <taxon>African cichlids</taxon>
        <taxon>Pseudocrenilabrinae</taxon>
        <taxon>Oreochromini</taxon>
        <taxon>Oreochromis</taxon>
    </lineage>
</organism>
<dbReference type="Proteomes" id="UP000005207">
    <property type="component" value="Linkage group LG3"/>
</dbReference>
<dbReference type="InterPro" id="IPR052124">
    <property type="entry name" value="Rab9_kelch_effector"/>
</dbReference>
<reference evidence="5" key="2">
    <citation type="submission" date="2025-08" db="UniProtKB">
        <authorList>
            <consortium name="Ensembl"/>
        </authorList>
    </citation>
    <scope>IDENTIFICATION</scope>
</reference>
<dbReference type="InterPro" id="IPR015915">
    <property type="entry name" value="Kelch-typ_b-propeller"/>
</dbReference>
<evidence type="ECO:0000256" key="2">
    <source>
        <dbReference type="ARBA" id="ARBA00022737"/>
    </source>
</evidence>
<evidence type="ECO:0000256" key="1">
    <source>
        <dbReference type="ARBA" id="ARBA00022441"/>
    </source>
</evidence>
<evidence type="ECO:0000256" key="4">
    <source>
        <dbReference type="ARBA" id="ARBA00039295"/>
    </source>
</evidence>
<sequence>MDVASYNHEWDMAEGEGLQARYEHCRFVTKSCLQSLLVFGGAQQNRNCNCIQNVQMADSNPHWNVVTNGTPPSPRTYHTTSACLGTGFLCFHLFVFSGGEIGSAPASYSKLHVFDTGLCQINYILIISYPETNVIHGTTVKGIKKNSFTMSITSVLKCIGTRLMSVHPTIRRYELKMPPVTEFQL</sequence>
<evidence type="ECO:0000313" key="6">
    <source>
        <dbReference type="Proteomes" id="UP000005207"/>
    </source>
</evidence>
<evidence type="ECO:0000313" key="5">
    <source>
        <dbReference type="Ensembl" id="ENSONIP00000054045.1"/>
    </source>
</evidence>
<keyword evidence="2" id="KW-0677">Repeat</keyword>
<keyword evidence="1" id="KW-0880">Kelch repeat</keyword>
<comment type="function">
    <text evidence="3">Rab9 effector required for endosome to trans-Golgi network (TGN) transport.</text>
</comment>
<dbReference type="PANTHER" id="PTHR46647">
    <property type="entry name" value="RAB9 EFFECTOR PROTEIN WITH KELCH MOTIFS"/>
    <property type="match status" value="1"/>
</dbReference>
<protein>
    <recommendedName>
        <fullName evidence="4">Rab9 effector protein with kelch motifs</fullName>
    </recommendedName>
</protein>
<reference evidence="6" key="1">
    <citation type="submission" date="2012-01" db="EMBL/GenBank/DDBJ databases">
        <title>The Genome Sequence of Oreochromis niloticus (Nile Tilapia).</title>
        <authorList>
            <consortium name="Broad Institute Genome Assembly Team"/>
            <consortium name="Broad Institute Sequencing Platform"/>
            <person name="Di Palma F."/>
            <person name="Johnson J."/>
            <person name="Lander E.S."/>
            <person name="Lindblad-Toh K."/>
        </authorList>
    </citation>
    <scope>NUCLEOTIDE SEQUENCE [LARGE SCALE GENOMIC DNA]</scope>
</reference>
<dbReference type="Ensembl" id="ENSONIT00000078585.1">
    <property type="protein sequence ID" value="ENSONIP00000054045.1"/>
    <property type="gene ID" value="ENSONIG00000037969.1"/>
</dbReference>
<dbReference type="AlphaFoldDB" id="A0A669D6V8"/>
<reference evidence="5" key="3">
    <citation type="submission" date="2025-09" db="UniProtKB">
        <authorList>
            <consortium name="Ensembl"/>
        </authorList>
    </citation>
    <scope>IDENTIFICATION</scope>
</reference>
<dbReference type="GeneTree" id="ENSGT01010000226672"/>
<dbReference type="InParanoid" id="A0A669D6V8"/>
<accession>A0A669D6V8</accession>
<dbReference type="Gene3D" id="2.120.10.80">
    <property type="entry name" value="Kelch-type beta propeller"/>
    <property type="match status" value="1"/>
</dbReference>
<keyword evidence="6" id="KW-1185">Reference proteome</keyword>
<dbReference type="PANTHER" id="PTHR46647:SF1">
    <property type="entry name" value="RAB9 EFFECTOR PROTEIN WITH KELCH MOTIFS"/>
    <property type="match status" value="1"/>
</dbReference>
<dbReference type="SUPFAM" id="SSF117281">
    <property type="entry name" value="Kelch motif"/>
    <property type="match status" value="1"/>
</dbReference>
<proteinExistence type="predicted"/>
<name>A0A669D6V8_ORENI</name>